<protein>
    <submittedName>
        <fullName evidence="1">Uncharacterized protein</fullName>
    </submittedName>
</protein>
<dbReference type="EMBL" id="GBXM01094872">
    <property type="protein sequence ID" value="JAH13705.1"/>
    <property type="molecule type" value="Transcribed_RNA"/>
</dbReference>
<name>A0A0E9QBI5_ANGAN</name>
<dbReference type="AlphaFoldDB" id="A0A0E9QBI5"/>
<sequence>MGIEPATFRLQKQFLSHYTTLLQTPILLCEK</sequence>
<accession>A0A0E9QBI5</accession>
<evidence type="ECO:0000313" key="1">
    <source>
        <dbReference type="EMBL" id="JAH13705.1"/>
    </source>
</evidence>
<proteinExistence type="predicted"/>
<reference evidence="1" key="2">
    <citation type="journal article" date="2015" name="Fish Shellfish Immunol.">
        <title>Early steps in the European eel (Anguilla anguilla)-Vibrio vulnificus interaction in the gills: Role of the RtxA13 toxin.</title>
        <authorList>
            <person name="Callol A."/>
            <person name="Pajuelo D."/>
            <person name="Ebbesson L."/>
            <person name="Teles M."/>
            <person name="MacKenzie S."/>
            <person name="Amaro C."/>
        </authorList>
    </citation>
    <scope>NUCLEOTIDE SEQUENCE</scope>
</reference>
<reference evidence="1" key="1">
    <citation type="submission" date="2014-11" db="EMBL/GenBank/DDBJ databases">
        <authorList>
            <person name="Amaro Gonzalez C."/>
        </authorList>
    </citation>
    <scope>NUCLEOTIDE SEQUENCE</scope>
</reference>
<organism evidence="1">
    <name type="scientific">Anguilla anguilla</name>
    <name type="common">European freshwater eel</name>
    <name type="synonym">Muraena anguilla</name>
    <dbReference type="NCBI Taxonomy" id="7936"/>
    <lineage>
        <taxon>Eukaryota</taxon>
        <taxon>Metazoa</taxon>
        <taxon>Chordata</taxon>
        <taxon>Craniata</taxon>
        <taxon>Vertebrata</taxon>
        <taxon>Euteleostomi</taxon>
        <taxon>Actinopterygii</taxon>
        <taxon>Neopterygii</taxon>
        <taxon>Teleostei</taxon>
        <taxon>Anguilliformes</taxon>
        <taxon>Anguillidae</taxon>
        <taxon>Anguilla</taxon>
    </lineage>
</organism>